<sequence>MRKYTPVVLAAAFLSVVWGVYYYAFGGELSSEQGVWGTFGDYTGGILNPLLNFITIYLLIKSFSSQEKALEQAIGQAEQAKSDLAEARYNERLRAFEGSLFNFSEMALAEYRSLKLKVGPGKEEFVEAGESVEFVSRSITQKERSFEEACELINELDDRAHGSLYSVVKAFCALFKIVKDLCPEEEHSRYVDMVTIMLPVKVHHLLGMAEAYSEWAILSYPRELGFFEKESIKNMVIQFRSVLN</sequence>
<organism evidence="3 4">
    <name type="scientific">Pseudomonas syringae pv. papulans</name>
    <dbReference type="NCBI Taxonomy" id="83963"/>
    <lineage>
        <taxon>Bacteria</taxon>
        <taxon>Pseudomonadati</taxon>
        <taxon>Pseudomonadota</taxon>
        <taxon>Gammaproteobacteria</taxon>
        <taxon>Pseudomonadales</taxon>
        <taxon>Pseudomonadaceae</taxon>
        <taxon>Pseudomonas</taxon>
        <taxon>Pseudomonas syringae</taxon>
    </lineage>
</organism>
<comment type="caution">
    <text evidence="3">The sequence shown here is derived from an EMBL/GenBank/DDBJ whole genome shotgun (WGS) entry which is preliminary data.</text>
</comment>
<accession>A0AA43DWJ5</accession>
<evidence type="ECO:0000313" key="4">
    <source>
        <dbReference type="Proteomes" id="UP001162155"/>
    </source>
</evidence>
<proteinExistence type="predicted"/>
<name>A0AA43DWJ5_PSESX</name>
<reference evidence="3" key="1">
    <citation type="submission" date="2021-02" db="EMBL/GenBank/DDBJ databases">
        <title>Genome analysis of blister spot of apple pathogen from New York area.</title>
        <authorList>
            <person name="Kandel P."/>
            <person name="Hockett K.L."/>
            <person name="Santander R."/>
            <person name="Acimovic S."/>
        </authorList>
    </citation>
    <scope>NUCLEOTIDE SEQUENCE</scope>
    <source>
        <strain evidence="3">PSP1</strain>
    </source>
</reference>
<evidence type="ECO:0000256" key="1">
    <source>
        <dbReference type="SAM" id="Coils"/>
    </source>
</evidence>
<gene>
    <name evidence="3" type="ORF">JW322_19525</name>
</gene>
<evidence type="ECO:0008006" key="5">
    <source>
        <dbReference type="Google" id="ProtNLM"/>
    </source>
</evidence>
<keyword evidence="2" id="KW-0472">Membrane</keyword>
<protein>
    <recommendedName>
        <fullName evidence="5">Phage abortive infection protein</fullName>
    </recommendedName>
</protein>
<dbReference type="RefSeq" id="WP_057456657.1">
    <property type="nucleotide sequence ID" value="NZ_JAFFRY010000004.1"/>
</dbReference>
<keyword evidence="1" id="KW-0175">Coiled coil</keyword>
<evidence type="ECO:0000313" key="3">
    <source>
        <dbReference type="EMBL" id="MDH4623895.1"/>
    </source>
</evidence>
<dbReference type="EMBL" id="JAFFRZ010000001">
    <property type="protein sequence ID" value="MDH4623895.1"/>
    <property type="molecule type" value="Genomic_DNA"/>
</dbReference>
<keyword evidence="2" id="KW-0812">Transmembrane</keyword>
<dbReference type="AlphaFoldDB" id="A0AA43DWJ5"/>
<feature type="coiled-coil region" evidence="1">
    <location>
        <begin position="60"/>
        <end position="90"/>
    </location>
</feature>
<evidence type="ECO:0000256" key="2">
    <source>
        <dbReference type="SAM" id="Phobius"/>
    </source>
</evidence>
<feature type="transmembrane region" description="Helical" evidence="2">
    <location>
        <begin position="42"/>
        <end position="60"/>
    </location>
</feature>
<keyword evidence="2" id="KW-1133">Transmembrane helix</keyword>
<dbReference type="Proteomes" id="UP001162155">
    <property type="component" value="Unassembled WGS sequence"/>
</dbReference>